<organism evidence="1 2">
    <name type="scientific">Microbaculum marinum</name>
    <dbReference type="NCBI Taxonomy" id="1764581"/>
    <lineage>
        <taxon>Bacteria</taxon>
        <taxon>Pseudomonadati</taxon>
        <taxon>Pseudomonadota</taxon>
        <taxon>Alphaproteobacteria</taxon>
        <taxon>Hyphomicrobiales</taxon>
        <taxon>Tepidamorphaceae</taxon>
        <taxon>Microbaculum</taxon>
    </lineage>
</organism>
<keyword evidence="2" id="KW-1185">Reference proteome</keyword>
<gene>
    <name evidence="1" type="ORF">V3328_02545</name>
</gene>
<evidence type="ECO:0000313" key="2">
    <source>
        <dbReference type="Proteomes" id="UP001378188"/>
    </source>
</evidence>
<dbReference type="RefSeq" id="WP_340328069.1">
    <property type="nucleotide sequence ID" value="NZ_JAZHOF010000001.1"/>
</dbReference>
<dbReference type="EMBL" id="JAZHOF010000001">
    <property type="protein sequence ID" value="MEJ8570339.1"/>
    <property type="molecule type" value="Genomic_DNA"/>
</dbReference>
<protein>
    <submittedName>
        <fullName evidence="1">Choice-of-anchor P family protein</fullName>
    </submittedName>
</protein>
<dbReference type="AlphaFoldDB" id="A0AAW9RLS7"/>
<accession>A0AAW9RLS7</accession>
<reference evidence="1 2" key="1">
    <citation type="submission" date="2024-02" db="EMBL/GenBank/DDBJ databases">
        <title>Genome analysis and characterization of Microbaculum marinisediminis sp. nov., isolated from marine sediment.</title>
        <authorList>
            <person name="Du Z.-J."/>
            <person name="Ye Y.-Q."/>
            <person name="Zhang Z.-R."/>
            <person name="Yuan S.-M."/>
            <person name="Zhang X.-Y."/>
        </authorList>
    </citation>
    <scope>NUCLEOTIDE SEQUENCE [LARGE SCALE GENOMIC DNA]</scope>
    <source>
        <strain evidence="1 2">SDUM1044001</strain>
    </source>
</reference>
<sequence>MRGHFLGGANAVETNAKVGEFRASLNRAAYKSCGCDGTNGKIQKNTVDSLRAGEDGDVASLGKMRAIVLTDRSAKSAVAKNMAVIDSIDLLDGLITADGLRARAKFKATNRRMSFNINRSKFVNLEIAGTPVDSNVGKNTKMNLPGIGTVFLKLLKKNGNFNRRGEVRLEMIRIHVQEENSFGLPIGSVLVVGRAKAGYSRKNIDDIIGGAAYLATLNAKSGDDAQNAVGRPGLLHVGCEGTRGKTKSERVASLDGTGILQGGAGRSTAVGKQTRTGAMVKMTAETEAVSLLDGLVTLESIRAVSRDRIKNGKRISSARGTKVVGLTVAGESLGTIRAKNVKIPVPTVGTLFINEVGKPPAGTRRLHQVNGLRLKANSSSTVLPAGTQLIVSHAQTRAY</sequence>
<dbReference type="NCBIfam" id="NF040603">
    <property type="entry name" value="choice_anch_P"/>
    <property type="match status" value="2"/>
</dbReference>
<name>A0AAW9RLS7_9HYPH</name>
<dbReference type="Proteomes" id="UP001378188">
    <property type="component" value="Unassembled WGS sequence"/>
</dbReference>
<proteinExistence type="predicted"/>
<comment type="caution">
    <text evidence="1">The sequence shown here is derived from an EMBL/GenBank/DDBJ whole genome shotgun (WGS) entry which is preliminary data.</text>
</comment>
<evidence type="ECO:0000313" key="1">
    <source>
        <dbReference type="EMBL" id="MEJ8570339.1"/>
    </source>
</evidence>